<dbReference type="VEuPathDB" id="FungiDB:A1O7_00720"/>
<accession>W9X1M5</accession>
<dbReference type="Proteomes" id="UP000019473">
    <property type="component" value="Unassembled WGS sequence"/>
</dbReference>
<gene>
    <name evidence="1" type="ORF">A1O7_00720</name>
</gene>
<feature type="non-terminal residue" evidence="1">
    <location>
        <position position="1"/>
    </location>
</feature>
<reference evidence="1 2" key="1">
    <citation type="submission" date="2013-03" db="EMBL/GenBank/DDBJ databases">
        <title>The Genome Sequence of Cladophialophora yegresii CBS 114405.</title>
        <authorList>
            <consortium name="The Broad Institute Genomics Platform"/>
            <person name="Cuomo C."/>
            <person name="de Hoog S."/>
            <person name="Gorbushina A."/>
            <person name="Walker B."/>
            <person name="Young S.K."/>
            <person name="Zeng Q."/>
            <person name="Gargeya S."/>
            <person name="Fitzgerald M."/>
            <person name="Haas B."/>
            <person name="Abouelleil A."/>
            <person name="Allen A.W."/>
            <person name="Alvarado L."/>
            <person name="Arachchi H.M."/>
            <person name="Berlin A.M."/>
            <person name="Chapman S.B."/>
            <person name="Gainer-Dewar J."/>
            <person name="Goldberg J."/>
            <person name="Griggs A."/>
            <person name="Gujja S."/>
            <person name="Hansen M."/>
            <person name="Howarth C."/>
            <person name="Imamovic A."/>
            <person name="Ireland A."/>
            <person name="Larimer J."/>
            <person name="McCowan C."/>
            <person name="Murphy C."/>
            <person name="Pearson M."/>
            <person name="Poon T.W."/>
            <person name="Priest M."/>
            <person name="Roberts A."/>
            <person name="Saif S."/>
            <person name="Shea T."/>
            <person name="Sisk P."/>
            <person name="Sykes S."/>
            <person name="Wortman J."/>
            <person name="Nusbaum C."/>
            <person name="Birren B."/>
        </authorList>
    </citation>
    <scope>NUCLEOTIDE SEQUENCE [LARGE SCALE GENOMIC DNA]</scope>
    <source>
        <strain evidence="1 2">CBS 114405</strain>
    </source>
</reference>
<sequence>NYTRFDRCIDLFQHLKGLETASRQTRNRPGARCSRHCLFFALDIGKSRAEETDGEVDGGYQYGPILLRQTRSQTRAASRRFRPRSLHQQMGDVSGHELRMFGHWSCLATRRALNSTTRGPSGMDEDSTCIHLIRIMDVVREHASEWC</sequence>
<organism evidence="1 2">
    <name type="scientific">Cladophialophora yegresii CBS 114405</name>
    <dbReference type="NCBI Taxonomy" id="1182544"/>
    <lineage>
        <taxon>Eukaryota</taxon>
        <taxon>Fungi</taxon>
        <taxon>Dikarya</taxon>
        <taxon>Ascomycota</taxon>
        <taxon>Pezizomycotina</taxon>
        <taxon>Eurotiomycetes</taxon>
        <taxon>Chaetothyriomycetidae</taxon>
        <taxon>Chaetothyriales</taxon>
        <taxon>Herpotrichiellaceae</taxon>
        <taxon>Cladophialophora</taxon>
    </lineage>
</organism>
<comment type="caution">
    <text evidence="1">The sequence shown here is derived from an EMBL/GenBank/DDBJ whole genome shotgun (WGS) entry which is preliminary data.</text>
</comment>
<dbReference type="HOGENOM" id="CLU_1772468_0_0_1"/>
<dbReference type="EMBL" id="AMGW01000001">
    <property type="protein sequence ID" value="EXJ64384.1"/>
    <property type="molecule type" value="Genomic_DNA"/>
</dbReference>
<evidence type="ECO:0000313" key="1">
    <source>
        <dbReference type="EMBL" id="EXJ64384.1"/>
    </source>
</evidence>
<name>W9X1M5_9EURO</name>
<dbReference type="RefSeq" id="XP_007752951.1">
    <property type="nucleotide sequence ID" value="XM_007754761.1"/>
</dbReference>
<dbReference type="AlphaFoldDB" id="W9X1M5"/>
<evidence type="ECO:0000313" key="2">
    <source>
        <dbReference type="Proteomes" id="UP000019473"/>
    </source>
</evidence>
<dbReference type="GeneID" id="19175336"/>
<keyword evidence="2" id="KW-1185">Reference proteome</keyword>
<protein>
    <submittedName>
        <fullName evidence="1">Uncharacterized protein</fullName>
    </submittedName>
</protein>
<proteinExistence type="predicted"/>